<accession>A0A9X2YRQ7</accession>
<proteinExistence type="predicted"/>
<reference evidence="1" key="1">
    <citation type="submission" date="2020-07" db="EMBL/GenBank/DDBJ databases">
        <authorList>
            <person name="Pettersson B.M.F."/>
            <person name="Behra P.R.K."/>
            <person name="Ramesh M."/>
            <person name="Das S."/>
            <person name="Dasgupta S."/>
            <person name="Kirsebom L.A."/>
        </authorList>
    </citation>
    <scope>NUCLEOTIDE SEQUENCE</scope>
    <source>
        <strain evidence="1">DSM 44838</strain>
    </source>
</reference>
<keyword evidence="2" id="KW-1185">Reference proteome</keyword>
<dbReference type="Proteomes" id="UP001141629">
    <property type="component" value="Unassembled WGS sequence"/>
</dbReference>
<name>A0A9X2YRQ7_9MYCO</name>
<comment type="caution">
    <text evidence="1">The sequence shown here is derived from an EMBL/GenBank/DDBJ whole genome shotgun (WGS) entry which is preliminary data.</text>
</comment>
<gene>
    <name evidence="1" type="ORF">H7K45_27985</name>
</gene>
<protein>
    <submittedName>
        <fullName evidence="1">Uncharacterized protein</fullName>
    </submittedName>
</protein>
<dbReference type="EMBL" id="JACKVK010000014">
    <property type="protein sequence ID" value="MCV7424392.1"/>
    <property type="molecule type" value="Genomic_DNA"/>
</dbReference>
<organism evidence="1 2">
    <name type="scientific">Mycobacterium yunnanensis</name>
    <dbReference type="NCBI Taxonomy" id="368477"/>
    <lineage>
        <taxon>Bacteria</taxon>
        <taxon>Bacillati</taxon>
        <taxon>Actinomycetota</taxon>
        <taxon>Actinomycetes</taxon>
        <taxon>Mycobacteriales</taxon>
        <taxon>Mycobacteriaceae</taxon>
        <taxon>Mycobacterium</taxon>
    </lineage>
</organism>
<reference evidence="1" key="2">
    <citation type="journal article" date="2022" name="BMC Genomics">
        <title>Comparative genome analysis of mycobacteria focusing on tRNA and non-coding RNA.</title>
        <authorList>
            <person name="Behra P.R.K."/>
            <person name="Pettersson B.M.F."/>
            <person name="Ramesh M."/>
            <person name="Das S."/>
            <person name="Dasgupta S."/>
            <person name="Kirsebom L.A."/>
        </authorList>
    </citation>
    <scope>NUCLEOTIDE SEQUENCE</scope>
    <source>
        <strain evidence="1">DSM 44838</strain>
    </source>
</reference>
<sequence>MVDAHTIATFAFAQMRRDPGFGPRFPWVRNTVVCVESDLVDDVLVGQFAHYFPEGGTVACYYPQDQRFMFIQVGAPQSPGTARGAPHPDTLHAHDKQRKLTMGMVIDSIYRDRDGDYAHLPRFTSAQIGEASTVEVEKTLLFT</sequence>
<dbReference type="AlphaFoldDB" id="A0A9X2YRQ7"/>
<evidence type="ECO:0000313" key="2">
    <source>
        <dbReference type="Proteomes" id="UP001141629"/>
    </source>
</evidence>
<dbReference type="RefSeq" id="WP_263999462.1">
    <property type="nucleotide sequence ID" value="NZ_JACKVK010000014.1"/>
</dbReference>
<evidence type="ECO:0000313" key="1">
    <source>
        <dbReference type="EMBL" id="MCV7424392.1"/>
    </source>
</evidence>